<dbReference type="EMBL" id="JACEFO010001880">
    <property type="protein sequence ID" value="KAF8696919.1"/>
    <property type="molecule type" value="Genomic_DNA"/>
</dbReference>
<sequence>MDAADPLGSISTPTRLLPRTIGPASSSAASPSKAREVLREAISRAQPLKGSKDLVEHARMVLKGHGDIRMLYQDDGVKAGALAKGMKDQQGRTGLDRKRARPSVDQSDLLKIKNPREFFKKLNDLEEAEKEIRQLNGEVIDMQLNFDPVVEPRRRSTLPGRKSVHTFKLIDDADTQDPVEVPASQTGTMPEFQLLQDDANAPVPERYEQTIPSKSGHCAVSDVSQKEGYASFVEILFCHYLCLDSLDLILLCTDSLPEKDYGDDLTYLLTSLKNLDEPEEEDLLRKTLGIKKIRMDNSIPGVSLRSNPIRKSSMVPPPESPLRQSCQSRIAELEKHLFPGDAANDKYADLQEDDESEGSPDIVMGEQSLGHDSSDVLMIDETLTASVIDKVTPDQGAKVDPEPNMPDLADERQAAGSSLGLYAASEYDEETPNLGVQAAEHVLDPEPSIPDHADERQAEGSLLDLHSDAEAAEEKAEVVEEGNVIQADLINAPSLNKEKKRQAVEEGKKKSKRSKKVADESNHPLETSQANSDSENRPHMDENIETVVTSNTPSPKKAKGQKGAQRRNRTKQLNQRKSLGAMATVIGIKAYSPDQDGKRTLKVKSFVPEQYSDIVAEAAKY</sequence>
<dbReference type="GO" id="GO:0051455">
    <property type="term" value="P:spindle attachment to meiosis I kinetochore"/>
    <property type="evidence" value="ECO:0007669"/>
    <property type="project" value="TreeGrafter"/>
</dbReference>
<reference evidence="6" key="1">
    <citation type="submission" date="2020-07" db="EMBL/GenBank/DDBJ databases">
        <title>Genome sequence and genetic diversity analysis of an under-domesticated orphan crop, white fonio (Digitaria exilis).</title>
        <authorList>
            <person name="Bennetzen J.L."/>
            <person name="Chen S."/>
            <person name="Ma X."/>
            <person name="Wang X."/>
            <person name="Yssel A.E.J."/>
            <person name="Chaluvadi S.R."/>
            <person name="Johnson M."/>
            <person name="Gangashetty P."/>
            <person name="Hamidou F."/>
            <person name="Sanogo M.D."/>
            <person name="Zwaenepoel A."/>
            <person name="Wallace J."/>
            <person name="Van De Peer Y."/>
            <person name="Van Deynze A."/>
        </authorList>
    </citation>
    <scope>NUCLEOTIDE SEQUENCE</scope>
    <source>
        <tissue evidence="6">Leaves</tissue>
    </source>
</reference>
<evidence type="ECO:0000313" key="6">
    <source>
        <dbReference type="EMBL" id="KAF8696919.1"/>
    </source>
</evidence>
<feature type="compositionally biased region" description="Basic residues" evidence="5">
    <location>
        <begin position="556"/>
        <end position="570"/>
    </location>
</feature>
<dbReference type="GO" id="GO:0019237">
    <property type="term" value="F:centromeric DNA binding"/>
    <property type="evidence" value="ECO:0007669"/>
    <property type="project" value="InterPro"/>
</dbReference>
<keyword evidence="7" id="KW-1185">Reference proteome</keyword>
<feature type="region of interest" description="Disordered" evidence="5">
    <location>
        <begin position="83"/>
        <end position="106"/>
    </location>
</feature>
<feature type="compositionally biased region" description="Low complexity" evidence="5">
    <location>
        <begin position="23"/>
        <end position="32"/>
    </location>
</feature>
<accession>A0A835BSB8</accession>
<evidence type="ECO:0000256" key="5">
    <source>
        <dbReference type="SAM" id="MobiDB-lite"/>
    </source>
</evidence>
<organism evidence="6 7">
    <name type="scientific">Digitaria exilis</name>
    <dbReference type="NCBI Taxonomy" id="1010633"/>
    <lineage>
        <taxon>Eukaryota</taxon>
        <taxon>Viridiplantae</taxon>
        <taxon>Streptophyta</taxon>
        <taxon>Embryophyta</taxon>
        <taxon>Tracheophyta</taxon>
        <taxon>Spermatophyta</taxon>
        <taxon>Magnoliopsida</taxon>
        <taxon>Liliopsida</taxon>
        <taxon>Poales</taxon>
        <taxon>Poaceae</taxon>
        <taxon>PACMAD clade</taxon>
        <taxon>Panicoideae</taxon>
        <taxon>Panicodae</taxon>
        <taxon>Paniceae</taxon>
        <taxon>Anthephorinae</taxon>
        <taxon>Digitaria</taxon>
    </lineage>
</organism>
<evidence type="ECO:0000256" key="2">
    <source>
        <dbReference type="ARBA" id="ARBA00010291"/>
    </source>
</evidence>
<dbReference type="AlphaFoldDB" id="A0A835BSB8"/>
<comment type="subcellular location">
    <subcellularLocation>
        <location evidence="1">Nucleus</location>
    </subcellularLocation>
</comment>
<dbReference type="InterPro" id="IPR028386">
    <property type="entry name" value="CENP-C/Mif2/cnp3"/>
</dbReference>
<dbReference type="Proteomes" id="UP000636709">
    <property type="component" value="Unassembled WGS sequence"/>
</dbReference>
<feature type="region of interest" description="Disordered" evidence="5">
    <location>
        <begin position="349"/>
        <end position="368"/>
    </location>
</feature>
<feature type="region of interest" description="Disordered" evidence="5">
    <location>
        <begin position="391"/>
        <end position="578"/>
    </location>
</feature>
<dbReference type="GO" id="GO:0051382">
    <property type="term" value="P:kinetochore assembly"/>
    <property type="evidence" value="ECO:0007669"/>
    <property type="project" value="InterPro"/>
</dbReference>
<name>A0A835BSB8_9POAL</name>
<dbReference type="OrthoDB" id="1939643at2759"/>
<feature type="coiled-coil region" evidence="4">
    <location>
        <begin position="118"/>
        <end position="145"/>
    </location>
</feature>
<dbReference type="PANTHER" id="PTHR16684:SF11">
    <property type="entry name" value="CENTROMERE PROTEIN C"/>
    <property type="match status" value="1"/>
</dbReference>
<proteinExistence type="inferred from homology"/>
<gene>
    <name evidence="6" type="ORF">HU200_036561</name>
</gene>
<evidence type="ECO:0000256" key="4">
    <source>
        <dbReference type="SAM" id="Coils"/>
    </source>
</evidence>
<evidence type="ECO:0000256" key="3">
    <source>
        <dbReference type="ARBA" id="ARBA00023242"/>
    </source>
</evidence>
<keyword evidence="4" id="KW-0175">Coiled coil</keyword>
<comment type="caution">
    <text evidence="6">The sequence shown here is derived from an EMBL/GenBank/DDBJ whole genome shotgun (WGS) entry which is preliminary data.</text>
</comment>
<dbReference type="GO" id="GO:0005634">
    <property type="term" value="C:nucleus"/>
    <property type="evidence" value="ECO:0007669"/>
    <property type="project" value="UniProtKB-SubCell"/>
</dbReference>
<feature type="compositionally biased region" description="Low complexity" evidence="5">
    <location>
        <begin position="414"/>
        <end position="425"/>
    </location>
</feature>
<protein>
    <submittedName>
        <fullName evidence="6">Uncharacterized protein</fullName>
    </submittedName>
</protein>
<dbReference type="GO" id="GO:0000776">
    <property type="term" value="C:kinetochore"/>
    <property type="evidence" value="ECO:0007669"/>
    <property type="project" value="InterPro"/>
</dbReference>
<dbReference type="GO" id="GO:0051315">
    <property type="term" value="P:attachment of mitotic spindle microtubules to kinetochore"/>
    <property type="evidence" value="ECO:0007669"/>
    <property type="project" value="TreeGrafter"/>
</dbReference>
<feature type="region of interest" description="Disordered" evidence="5">
    <location>
        <begin position="1"/>
        <end position="34"/>
    </location>
</feature>
<keyword evidence="3" id="KW-0539">Nucleus</keyword>
<comment type="similarity">
    <text evidence="2">Belongs to the CENP-C/MIF2 family.</text>
</comment>
<feature type="compositionally biased region" description="Polar residues" evidence="5">
    <location>
        <begin position="524"/>
        <end position="533"/>
    </location>
</feature>
<evidence type="ECO:0000313" key="7">
    <source>
        <dbReference type="Proteomes" id="UP000636709"/>
    </source>
</evidence>
<feature type="compositionally biased region" description="Basic and acidic residues" evidence="5">
    <location>
        <begin position="441"/>
        <end position="458"/>
    </location>
</feature>
<feature type="compositionally biased region" description="Basic and acidic residues" evidence="5">
    <location>
        <begin position="85"/>
        <end position="97"/>
    </location>
</feature>
<dbReference type="PANTHER" id="PTHR16684">
    <property type="entry name" value="CENTROMERE PROTEIN C"/>
    <property type="match status" value="1"/>
</dbReference>
<feature type="compositionally biased region" description="Basic and acidic residues" evidence="5">
    <location>
        <begin position="465"/>
        <end position="478"/>
    </location>
</feature>
<feature type="region of interest" description="Disordered" evidence="5">
    <location>
        <begin position="301"/>
        <end position="324"/>
    </location>
</feature>
<evidence type="ECO:0000256" key="1">
    <source>
        <dbReference type="ARBA" id="ARBA00004123"/>
    </source>
</evidence>